<evidence type="ECO:0000256" key="9">
    <source>
        <dbReference type="SAM" id="Phobius"/>
    </source>
</evidence>
<protein>
    <submittedName>
        <fullName evidence="10">C6 transcription factor</fullName>
    </submittedName>
</protein>
<dbReference type="AlphaFoldDB" id="A0A1F7ZZB3"/>
<dbReference type="GeneID" id="34450312"/>
<evidence type="ECO:0000256" key="4">
    <source>
        <dbReference type="ARBA" id="ARBA00023015"/>
    </source>
</evidence>
<dbReference type="GO" id="GO:0000981">
    <property type="term" value="F:DNA-binding transcription factor activity, RNA polymerase II-specific"/>
    <property type="evidence" value="ECO:0007669"/>
    <property type="project" value="InterPro"/>
</dbReference>
<keyword evidence="3 9" id="KW-1133">Transmembrane helix</keyword>
<accession>A0A1F7ZZB3</accession>
<proteinExistence type="predicted"/>
<dbReference type="GO" id="GO:0016020">
    <property type="term" value="C:membrane"/>
    <property type="evidence" value="ECO:0007669"/>
    <property type="project" value="UniProtKB-SubCell"/>
</dbReference>
<dbReference type="CDD" id="cd00067">
    <property type="entry name" value="GAL4"/>
    <property type="match status" value="1"/>
</dbReference>
<dbReference type="STRING" id="109264.A0A1F7ZZB3"/>
<dbReference type="PANTHER" id="PTHR47657:SF13">
    <property type="entry name" value="ZN(2)-C6 FUNGAL-TYPE DOMAIN-CONTAINING PROTEIN-RELATED"/>
    <property type="match status" value="1"/>
</dbReference>
<evidence type="ECO:0000256" key="7">
    <source>
        <dbReference type="ARBA" id="ARBA00023242"/>
    </source>
</evidence>
<comment type="caution">
    <text evidence="10">The sequence shown here is derived from an EMBL/GenBank/DDBJ whole genome shotgun (WGS) entry which is preliminary data.</text>
</comment>
<feature type="transmembrane region" description="Helical" evidence="9">
    <location>
        <begin position="88"/>
        <end position="108"/>
    </location>
</feature>
<feature type="transmembrane region" description="Helical" evidence="9">
    <location>
        <begin position="195"/>
        <end position="214"/>
    </location>
</feature>
<evidence type="ECO:0000313" key="11">
    <source>
        <dbReference type="Proteomes" id="UP000179179"/>
    </source>
</evidence>
<feature type="compositionally biased region" description="Low complexity" evidence="8">
    <location>
        <begin position="310"/>
        <end position="320"/>
    </location>
</feature>
<evidence type="ECO:0000256" key="3">
    <source>
        <dbReference type="ARBA" id="ARBA00022989"/>
    </source>
</evidence>
<comment type="subcellular location">
    <subcellularLocation>
        <location evidence="1">Membrane</location>
        <topology evidence="1">Multi-pass membrane protein</topology>
    </subcellularLocation>
</comment>
<dbReference type="PANTHER" id="PTHR47657">
    <property type="entry name" value="STEROL REGULATORY ELEMENT-BINDING PROTEIN ECM22"/>
    <property type="match status" value="1"/>
</dbReference>
<name>A0A1F7ZZB3_9EURO</name>
<keyword evidence="2 9" id="KW-0812">Transmembrane</keyword>
<keyword evidence="7" id="KW-0539">Nucleus</keyword>
<dbReference type="InterPro" id="IPR001138">
    <property type="entry name" value="Zn2Cys6_DnaBD"/>
</dbReference>
<dbReference type="Proteomes" id="UP000179179">
    <property type="component" value="Unassembled WGS sequence"/>
</dbReference>
<evidence type="ECO:0000256" key="1">
    <source>
        <dbReference type="ARBA" id="ARBA00004141"/>
    </source>
</evidence>
<dbReference type="RefSeq" id="XP_022388152.1">
    <property type="nucleotide sequence ID" value="XM_022534051.1"/>
</dbReference>
<keyword evidence="4" id="KW-0805">Transcription regulation</keyword>
<dbReference type="InterPro" id="IPR021858">
    <property type="entry name" value="Fun_TF"/>
</dbReference>
<dbReference type="GO" id="GO:0008270">
    <property type="term" value="F:zinc ion binding"/>
    <property type="evidence" value="ECO:0007669"/>
    <property type="project" value="InterPro"/>
</dbReference>
<sequence>MSTQHGYRPVANGTQIVVYEYQPNKAAGLVFVALFGAVTVAYIGYSLISLRTWHFISFLLGGICTLRRSSGYYGRAASASDAARTGPFVLQTILLLVVAPLLAATIYMTAGRTHCAGQATSLLACRRGRFHILSCGYVHDRLRLAGLAVTVTHPWERVFVAIEIATVLLLVRSVVREFEYLQGSGRFVVSHEIFLYVFDAMLMWIMMALLLVFHSRRVVQKMGRLKDDNCDEVHPACGQCTSHDVDCDFTIPQSAPSEITSTGSIRTPGVELTTPSSHHSIVFISSSKTDFKLPKRRYQRRPTTTKETAKVAVPPTPTKTTFPLNTTDLELFHHYLSVTSPTLADDDAGMHALQVAVPELGFRFHYILHLALAFASYHMARLPGMGAPHGRILEGDRHYNTALTQVSASIAGLNESTCHAVYGSAVLICLCSLAKGPREGEYLAFGDSDCAEWLTLLRGIRSITEVSRDLFYIDPVSSPSSETRERLLHGNPRICHEHSWPEWKVRLKECERLIETEYYTAGDGIQPAVYVHVLTCLTNAFHYVYRKIDVGRGERCAKTFQWLYQLPEAFVFDLQQRKWPALLLLSHFLVLLQQLNSYWFVEGWPEHVMGEIYRSFNAQQRVWLQWPAGQIGWCPPTTADDA</sequence>
<evidence type="ECO:0000256" key="8">
    <source>
        <dbReference type="SAM" id="MobiDB-lite"/>
    </source>
</evidence>
<feature type="transmembrane region" description="Helical" evidence="9">
    <location>
        <begin position="26"/>
        <end position="45"/>
    </location>
</feature>
<evidence type="ECO:0000256" key="6">
    <source>
        <dbReference type="ARBA" id="ARBA00023163"/>
    </source>
</evidence>
<dbReference type="Pfam" id="PF11951">
    <property type="entry name" value="Fungal_trans_2"/>
    <property type="match status" value="1"/>
</dbReference>
<dbReference type="InterPro" id="IPR052400">
    <property type="entry name" value="Zn2-C6_fungal_TF"/>
</dbReference>
<dbReference type="EMBL" id="LYCR01000055">
    <property type="protein sequence ID" value="OGM44435.1"/>
    <property type="molecule type" value="Genomic_DNA"/>
</dbReference>
<feature type="region of interest" description="Disordered" evidence="8">
    <location>
        <begin position="297"/>
        <end position="320"/>
    </location>
</feature>
<keyword evidence="5 9" id="KW-0472">Membrane</keyword>
<dbReference type="InterPro" id="IPR007568">
    <property type="entry name" value="RTA1"/>
</dbReference>
<reference evidence="10 11" key="1">
    <citation type="journal article" date="2016" name="Genome Biol. Evol.">
        <title>Draft genome sequence of an aflatoxigenic Aspergillus species, A. bombycis.</title>
        <authorList>
            <person name="Moore G.G."/>
            <person name="Mack B.M."/>
            <person name="Beltz S.B."/>
            <person name="Gilbert M.K."/>
        </authorList>
    </citation>
    <scope>NUCLEOTIDE SEQUENCE [LARGE SCALE GENOMIC DNA]</scope>
    <source>
        <strain evidence="11">NRRL 26010</strain>
    </source>
</reference>
<dbReference type="Pfam" id="PF04479">
    <property type="entry name" value="RTA1"/>
    <property type="match status" value="2"/>
</dbReference>
<dbReference type="OrthoDB" id="5226580at2759"/>
<gene>
    <name evidence="10" type="ORF">ABOM_006922</name>
</gene>
<keyword evidence="6" id="KW-0804">Transcription</keyword>
<evidence type="ECO:0000313" key="10">
    <source>
        <dbReference type="EMBL" id="OGM44435.1"/>
    </source>
</evidence>
<organism evidence="10 11">
    <name type="scientific">Aspergillus bombycis</name>
    <dbReference type="NCBI Taxonomy" id="109264"/>
    <lineage>
        <taxon>Eukaryota</taxon>
        <taxon>Fungi</taxon>
        <taxon>Dikarya</taxon>
        <taxon>Ascomycota</taxon>
        <taxon>Pezizomycotina</taxon>
        <taxon>Eurotiomycetes</taxon>
        <taxon>Eurotiomycetidae</taxon>
        <taxon>Eurotiales</taxon>
        <taxon>Aspergillaceae</taxon>
        <taxon>Aspergillus</taxon>
    </lineage>
</organism>
<evidence type="ECO:0000256" key="2">
    <source>
        <dbReference type="ARBA" id="ARBA00022692"/>
    </source>
</evidence>
<evidence type="ECO:0000256" key="5">
    <source>
        <dbReference type="ARBA" id="ARBA00023136"/>
    </source>
</evidence>
<keyword evidence="11" id="KW-1185">Reference proteome</keyword>